<reference evidence="1" key="1">
    <citation type="submission" date="2018-02" db="EMBL/GenBank/DDBJ databases">
        <title>Rhizophora mucronata_Transcriptome.</title>
        <authorList>
            <person name="Meera S.P."/>
            <person name="Sreeshan A."/>
            <person name="Augustine A."/>
        </authorList>
    </citation>
    <scope>NUCLEOTIDE SEQUENCE</scope>
    <source>
        <tissue evidence="1">Leaf</tissue>
    </source>
</reference>
<protein>
    <submittedName>
        <fullName evidence="1">Uncharacterized protein</fullName>
    </submittedName>
</protein>
<organism evidence="1">
    <name type="scientific">Rhizophora mucronata</name>
    <name type="common">Asiatic mangrove</name>
    <dbReference type="NCBI Taxonomy" id="61149"/>
    <lineage>
        <taxon>Eukaryota</taxon>
        <taxon>Viridiplantae</taxon>
        <taxon>Streptophyta</taxon>
        <taxon>Embryophyta</taxon>
        <taxon>Tracheophyta</taxon>
        <taxon>Spermatophyta</taxon>
        <taxon>Magnoliopsida</taxon>
        <taxon>eudicotyledons</taxon>
        <taxon>Gunneridae</taxon>
        <taxon>Pentapetalae</taxon>
        <taxon>rosids</taxon>
        <taxon>fabids</taxon>
        <taxon>Malpighiales</taxon>
        <taxon>Rhizophoraceae</taxon>
        <taxon>Rhizophora</taxon>
    </lineage>
</organism>
<accession>A0A2P2MPY2</accession>
<dbReference type="AlphaFoldDB" id="A0A2P2MPY2"/>
<sequence>MEMRWSFHSKAATGLSSLGFWFLTAQAIAIPAPRL</sequence>
<proteinExistence type="predicted"/>
<dbReference type="EMBL" id="GGEC01051791">
    <property type="protein sequence ID" value="MBX32275.1"/>
    <property type="molecule type" value="Transcribed_RNA"/>
</dbReference>
<name>A0A2P2MPY2_RHIMU</name>
<evidence type="ECO:0000313" key="1">
    <source>
        <dbReference type="EMBL" id="MBX32275.1"/>
    </source>
</evidence>